<evidence type="ECO:0000313" key="2">
    <source>
        <dbReference type="Proteomes" id="UP000287651"/>
    </source>
</evidence>
<dbReference type="AlphaFoldDB" id="A0A426XX22"/>
<gene>
    <name evidence="1" type="ORF">B296_00027506</name>
</gene>
<protein>
    <submittedName>
        <fullName evidence="1">Uncharacterized protein</fullName>
    </submittedName>
</protein>
<accession>A0A426XX22</accession>
<dbReference type="Proteomes" id="UP000287651">
    <property type="component" value="Unassembled WGS sequence"/>
</dbReference>
<evidence type="ECO:0000313" key="1">
    <source>
        <dbReference type="EMBL" id="RRT43851.1"/>
    </source>
</evidence>
<reference evidence="1 2" key="1">
    <citation type="journal article" date="2014" name="Agronomy (Basel)">
        <title>A Draft Genome Sequence for Ensete ventricosum, the Drought-Tolerant Tree Against Hunger.</title>
        <authorList>
            <person name="Harrison J."/>
            <person name="Moore K.A."/>
            <person name="Paszkiewicz K."/>
            <person name="Jones T."/>
            <person name="Grant M."/>
            <person name="Ambacheew D."/>
            <person name="Muzemil S."/>
            <person name="Studholme D.J."/>
        </authorList>
    </citation>
    <scope>NUCLEOTIDE SEQUENCE [LARGE SCALE GENOMIC DNA]</scope>
</reference>
<dbReference type="EMBL" id="AMZH03016873">
    <property type="protein sequence ID" value="RRT43851.1"/>
    <property type="molecule type" value="Genomic_DNA"/>
</dbReference>
<proteinExistence type="predicted"/>
<name>A0A426XX22_ENSVE</name>
<comment type="caution">
    <text evidence="1">The sequence shown here is derived from an EMBL/GenBank/DDBJ whole genome shotgun (WGS) entry which is preliminary data.</text>
</comment>
<organism evidence="1 2">
    <name type="scientific">Ensete ventricosum</name>
    <name type="common">Abyssinian banana</name>
    <name type="synonym">Musa ensete</name>
    <dbReference type="NCBI Taxonomy" id="4639"/>
    <lineage>
        <taxon>Eukaryota</taxon>
        <taxon>Viridiplantae</taxon>
        <taxon>Streptophyta</taxon>
        <taxon>Embryophyta</taxon>
        <taxon>Tracheophyta</taxon>
        <taxon>Spermatophyta</taxon>
        <taxon>Magnoliopsida</taxon>
        <taxon>Liliopsida</taxon>
        <taxon>Zingiberales</taxon>
        <taxon>Musaceae</taxon>
        <taxon>Ensete</taxon>
    </lineage>
</organism>
<sequence length="101" mass="10785">MIAAHSCTTTPPSLQLSDPALPNLFPAAATITGHNRYLLLCCCCLPAFNRVTIAHSSSPSCDRRLEPSSLAVVVASSRTPSCSSLCHNRIYRSHPHLVVAT</sequence>